<proteinExistence type="predicted"/>
<dbReference type="NCBIfam" id="TIGR00229">
    <property type="entry name" value="sensory_box"/>
    <property type="match status" value="1"/>
</dbReference>
<sequence>MFEIFEVKQLTKEDNILIKFYEFAIDHVSVGIHAIDHNGYTILYNNKMKEIEGYKIEDISDRSILDIFTFNQSESTLLRVLQTGQKVLNVKQTYWNKDGHEITTINDTFPIIENNEIKGAIEFARDITSLEKLIYQPLRRYGEPLNFEMFSVASEQMKNVINNAKKAAKARIPVLLIGESGTGKHLVAESIHNELNPINDEFVTLFSRRNPQATLDKLQNYLKTEKSYTLFFDRIEYLSLPIQQKLIDILNKLPAGKHLIIGSIGDDPIDLISNGKLLKDLYYYFASLTITIPPLRARKDDIQPFVTDYFSRLRERFASNIEGISDDVMQYFLQYDWPGNLKELELLLDEFTSMMMNEKIVTLEMLPLHFRFKVQQANEHIRNPDFFIVQPNQELLPLEDYMREAENYYIQNVLNIFEGNITKTAQALGMSRQNLQYRLRKLKKDS</sequence>
<dbReference type="InterPro" id="IPR002197">
    <property type="entry name" value="HTH_Fis"/>
</dbReference>
<dbReference type="PROSITE" id="PS00675">
    <property type="entry name" value="SIGMA54_INTERACT_1"/>
    <property type="match status" value="1"/>
</dbReference>
<evidence type="ECO:0000259" key="5">
    <source>
        <dbReference type="PROSITE" id="PS50045"/>
    </source>
</evidence>
<dbReference type="InterPro" id="IPR009057">
    <property type="entry name" value="Homeodomain-like_sf"/>
</dbReference>
<dbReference type="GO" id="GO:0043565">
    <property type="term" value="F:sequence-specific DNA binding"/>
    <property type="evidence" value="ECO:0007669"/>
    <property type="project" value="InterPro"/>
</dbReference>
<dbReference type="Gene3D" id="1.10.8.60">
    <property type="match status" value="1"/>
</dbReference>
<evidence type="ECO:0000256" key="1">
    <source>
        <dbReference type="ARBA" id="ARBA00022741"/>
    </source>
</evidence>
<feature type="domain" description="PAS" evidence="6">
    <location>
        <begin position="17"/>
        <end position="68"/>
    </location>
</feature>
<evidence type="ECO:0000259" key="6">
    <source>
        <dbReference type="PROSITE" id="PS50112"/>
    </source>
</evidence>
<name>A0A494YTS1_9BACL</name>
<dbReference type="InterPro" id="IPR000014">
    <property type="entry name" value="PAS"/>
</dbReference>
<protein>
    <submittedName>
        <fullName evidence="7">PAS domain S-box protein</fullName>
    </submittedName>
</protein>
<dbReference type="SUPFAM" id="SSF55785">
    <property type="entry name" value="PYP-like sensor domain (PAS domain)"/>
    <property type="match status" value="1"/>
</dbReference>
<reference evidence="7 8" key="1">
    <citation type="journal article" date="2016" name="Antonie Van Leeuwenhoek">
        <title>Lysinibacillus endophyticus sp. nov., an indole-3-acetic acid producing endophytic bacterium isolated from corn root (Zea mays cv. Xinken-5).</title>
        <authorList>
            <person name="Yu J."/>
            <person name="Guan X."/>
            <person name="Liu C."/>
            <person name="Xiang W."/>
            <person name="Yu Z."/>
            <person name="Liu X."/>
            <person name="Wang G."/>
        </authorList>
    </citation>
    <scope>NUCLEOTIDE SEQUENCE [LARGE SCALE GENOMIC DNA]</scope>
    <source>
        <strain evidence="7 8">DSM 100506</strain>
    </source>
</reference>
<gene>
    <name evidence="7" type="ORF">D8M03_15995</name>
</gene>
<dbReference type="InterPro" id="IPR027417">
    <property type="entry name" value="P-loop_NTPase"/>
</dbReference>
<dbReference type="Gene3D" id="3.30.450.20">
    <property type="entry name" value="PAS domain"/>
    <property type="match status" value="1"/>
</dbReference>
<accession>A0A494YTS1</accession>
<keyword evidence="4" id="KW-0804">Transcription</keyword>
<dbReference type="Pfam" id="PF13426">
    <property type="entry name" value="PAS_9"/>
    <property type="match status" value="1"/>
</dbReference>
<dbReference type="OrthoDB" id="9771372at2"/>
<dbReference type="GO" id="GO:0006355">
    <property type="term" value="P:regulation of DNA-templated transcription"/>
    <property type="evidence" value="ECO:0007669"/>
    <property type="project" value="InterPro"/>
</dbReference>
<dbReference type="EMBL" id="RBZN01000062">
    <property type="protein sequence ID" value="RKQ13504.1"/>
    <property type="molecule type" value="Genomic_DNA"/>
</dbReference>
<dbReference type="AlphaFoldDB" id="A0A494YTS1"/>
<dbReference type="Pfam" id="PF02954">
    <property type="entry name" value="HTH_8"/>
    <property type="match status" value="1"/>
</dbReference>
<dbReference type="Pfam" id="PF25601">
    <property type="entry name" value="AAA_lid_14"/>
    <property type="match status" value="1"/>
</dbReference>
<dbReference type="PROSITE" id="PS50112">
    <property type="entry name" value="PAS"/>
    <property type="match status" value="1"/>
</dbReference>
<keyword evidence="2" id="KW-0067">ATP-binding</keyword>
<keyword evidence="8" id="KW-1185">Reference proteome</keyword>
<evidence type="ECO:0000256" key="2">
    <source>
        <dbReference type="ARBA" id="ARBA00022840"/>
    </source>
</evidence>
<dbReference type="Gene3D" id="3.40.50.300">
    <property type="entry name" value="P-loop containing nucleotide triphosphate hydrolases"/>
    <property type="match status" value="1"/>
</dbReference>
<dbReference type="SUPFAM" id="SSF46689">
    <property type="entry name" value="Homeodomain-like"/>
    <property type="match status" value="1"/>
</dbReference>
<keyword evidence="1" id="KW-0547">Nucleotide-binding</keyword>
<dbReference type="PROSITE" id="PS50045">
    <property type="entry name" value="SIGMA54_INTERACT_4"/>
    <property type="match status" value="1"/>
</dbReference>
<feature type="domain" description="Sigma-54 factor interaction" evidence="5">
    <location>
        <begin position="150"/>
        <end position="353"/>
    </location>
</feature>
<organism evidence="7 8">
    <name type="scientific">Ureibacillus endophyticus</name>
    <dbReference type="NCBI Taxonomy" id="1978490"/>
    <lineage>
        <taxon>Bacteria</taxon>
        <taxon>Bacillati</taxon>
        <taxon>Bacillota</taxon>
        <taxon>Bacilli</taxon>
        <taxon>Bacillales</taxon>
        <taxon>Caryophanaceae</taxon>
        <taxon>Ureibacillus</taxon>
    </lineage>
</organism>
<evidence type="ECO:0000256" key="4">
    <source>
        <dbReference type="ARBA" id="ARBA00023163"/>
    </source>
</evidence>
<evidence type="ECO:0000313" key="8">
    <source>
        <dbReference type="Proteomes" id="UP000272238"/>
    </source>
</evidence>
<evidence type="ECO:0000256" key="3">
    <source>
        <dbReference type="ARBA" id="ARBA00023015"/>
    </source>
</evidence>
<comment type="caution">
    <text evidence="7">The sequence shown here is derived from an EMBL/GenBank/DDBJ whole genome shotgun (WGS) entry which is preliminary data.</text>
</comment>
<dbReference type="GO" id="GO:0005524">
    <property type="term" value="F:ATP binding"/>
    <property type="evidence" value="ECO:0007669"/>
    <property type="project" value="UniProtKB-KW"/>
</dbReference>
<keyword evidence="3" id="KW-0805">Transcription regulation</keyword>
<dbReference type="PANTHER" id="PTHR32071:SF74">
    <property type="entry name" value="TRANSCRIPTIONAL ACTIVATOR ROCR"/>
    <property type="match status" value="1"/>
</dbReference>
<evidence type="ECO:0000313" key="7">
    <source>
        <dbReference type="EMBL" id="RKQ13504.1"/>
    </source>
</evidence>
<dbReference type="InterPro" id="IPR035965">
    <property type="entry name" value="PAS-like_dom_sf"/>
</dbReference>
<dbReference type="InterPro" id="IPR025662">
    <property type="entry name" value="Sigma_54_int_dom_ATP-bd_1"/>
</dbReference>
<dbReference type="PANTHER" id="PTHR32071">
    <property type="entry name" value="TRANSCRIPTIONAL REGULATORY PROTEIN"/>
    <property type="match status" value="1"/>
</dbReference>
<dbReference type="CDD" id="cd00009">
    <property type="entry name" value="AAA"/>
    <property type="match status" value="1"/>
</dbReference>
<dbReference type="PRINTS" id="PR01590">
    <property type="entry name" value="HTHFIS"/>
</dbReference>
<dbReference type="Pfam" id="PF14532">
    <property type="entry name" value="Sigma54_activ_2"/>
    <property type="match status" value="1"/>
</dbReference>
<dbReference type="SMART" id="SM00091">
    <property type="entry name" value="PAS"/>
    <property type="match status" value="1"/>
</dbReference>
<dbReference type="Proteomes" id="UP000272238">
    <property type="component" value="Unassembled WGS sequence"/>
</dbReference>
<dbReference type="SUPFAM" id="SSF52540">
    <property type="entry name" value="P-loop containing nucleoside triphosphate hydrolases"/>
    <property type="match status" value="1"/>
</dbReference>
<dbReference type="InterPro" id="IPR002078">
    <property type="entry name" value="Sigma_54_int"/>
</dbReference>
<dbReference type="Gene3D" id="1.10.10.60">
    <property type="entry name" value="Homeodomain-like"/>
    <property type="match status" value="1"/>
</dbReference>
<dbReference type="InterPro" id="IPR058031">
    <property type="entry name" value="AAA_lid_NorR"/>
</dbReference>